<dbReference type="PANTHER" id="PTHR14098:SF14">
    <property type="entry name" value="SH2 DOMAIN-CONTAINING PROTEIN"/>
    <property type="match status" value="1"/>
</dbReference>
<gene>
    <name evidence="5" type="ORF">VZT92_023148</name>
</gene>
<dbReference type="AlphaFoldDB" id="A0AAW1E5B0"/>
<dbReference type="PRINTS" id="PR00401">
    <property type="entry name" value="SH2DOMAIN"/>
</dbReference>
<organism evidence="5 6">
    <name type="scientific">Zoarces viviparus</name>
    <name type="common">Viviparous eelpout</name>
    <name type="synonym">Blennius viviparus</name>
    <dbReference type="NCBI Taxonomy" id="48416"/>
    <lineage>
        <taxon>Eukaryota</taxon>
        <taxon>Metazoa</taxon>
        <taxon>Chordata</taxon>
        <taxon>Craniata</taxon>
        <taxon>Vertebrata</taxon>
        <taxon>Euteleostomi</taxon>
        <taxon>Actinopterygii</taxon>
        <taxon>Neopterygii</taxon>
        <taxon>Teleostei</taxon>
        <taxon>Neoteleostei</taxon>
        <taxon>Acanthomorphata</taxon>
        <taxon>Eupercaria</taxon>
        <taxon>Perciformes</taxon>
        <taxon>Cottioidei</taxon>
        <taxon>Zoarcales</taxon>
        <taxon>Zoarcidae</taxon>
        <taxon>Zoarcinae</taxon>
        <taxon>Zoarces</taxon>
    </lineage>
</organism>
<evidence type="ECO:0000256" key="1">
    <source>
        <dbReference type="ARBA" id="ARBA00022999"/>
    </source>
</evidence>
<feature type="compositionally biased region" description="Polar residues" evidence="3">
    <location>
        <begin position="277"/>
        <end position="286"/>
    </location>
</feature>
<reference evidence="5 6" key="1">
    <citation type="journal article" date="2024" name="Genome Biol. Evol.">
        <title>Chromosome-level genome assembly of the viviparous eelpout Zoarces viviparus.</title>
        <authorList>
            <person name="Fuhrmann N."/>
            <person name="Brasseur M.V."/>
            <person name="Bakowski C.E."/>
            <person name="Podsiadlowski L."/>
            <person name="Prost S."/>
            <person name="Krehenwinkel H."/>
            <person name="Mayer C."/>
        </authorList>
    </citation>
    <scope>NUCLEOTIDE SEQUENCE [LARGE SCALE GENOMIC DNA]</scope>
    <source>
        <strain evidence="5">NO-MEL_2022_Ind0_liver</strain>
    </source>
</reference>
<evidence type="ECO:0000313" key="5">
    <source>
        <dbReference type="EMBL" id="KAK9517806.1"/>
    </source>
</evidence>
<dbReference type="InterPro" id="IPR051751">
    <property type="entry name" value="Immunoreceptor_sig_adapters"/>
</dbReference>
<feature type="compositionally biased region" description="Basic and acidic residues" evidence="3">
    <location>
        <begin position="229"/>
        <end position="239"/>
    </location>
</feature>
<dbReference type="PANTHER" id="PTHR14098">
    <property type="entry name" value="SH2 DOMAIN CONTAINING PROTEIN"/>
    <property type="match status" value="1"/>
</dbReference>
<dbReference type="Pfam" id="PF00017">
    <property type="entry name" value="SH2"/>
    <property type="match status" value="1"/>
</dbReference>
<dbReference type="GO" id="GO:0035556">
    <property type="term" value="P:intracellular signal transduction"/>
    <property type="evidence" value="ECO:0007669"/>
    <property type="project" value="TreeGrafter"/>
</dbReference>
<dbReference type="InterPro" id="IPR036860">
    <property type="entry name" value="SH2_dom_sf"/>
</dbReference>
<dbReference type="FunFam" id="3.30.505.10:FF:000016">
    <property type="entry name" value="B-cell linker protein isoform 2"/>
    <property type="match status" value="1"/>
</dbReference>
<accession>A0AAW1E5B0</accession>
<comment type="caution">
    <text evidence="5">The sequence shown here is derived from an EMBL/GenBank/DDBJ whole genome shotgun (WGS) entry which is preliminary data.</text>
</comment>
<evidence type="ECO:0000256" key="3">
    <source>
        <dbReference type="SAM" id="MobiDB-lite"/>
    </source>
</evidence>
<dbReference type="Gene3D" id="1.10.150.50">
    <property type="entry name" value="Transcription Factor, Ets-1"/>
    <property type="match status" value="1"/>
</dbReference>
<feature type="compositionally biased region" description="Acidic residues" evidence="3">
    <location>
        <begin position="136"/>
        <end position="146"/>
    </location>
</feature>
<evidence type="ECO:0000313" key="6">
    <source>
        <dbReference type="Proteomes" id="UP001488805"/>
    </source>
</evidence>
<feature type="region of interest" description="Disordered" evidence="3">
    <location>
        <begin position="100"/>
        <end position="288"/>
    </location>
</feature>
<dbReference type="SUPFAM" id="SSF55550">
    <property type="entry name" value="SH2 domain"/>
    <property type="match status" value="1"/>
</dbReference>
<dbReference type="Gene3D" id="3.30.505.10">
    <property type="entry name" value="SH2 domain"/>
    <property type="match status" value="1"/>
</dbReference>
<keyword evidence="6" id="KW-1185">Reference proteome</keyword>
<keyword evidence="1 2" id="KW-0727">SH2 domain</keyword>
<dbReference type="SMART" id="SM00252">
    <property type="entry name" value="SH2"/>
    <property type="match status" value="1"/>
</dbReference>
<evidence type="ECO:0000259" key="4">
    <source>
        <dbReference type="PROSITE" id="PS50001"/>
    </source>
</evidence>
<protein>
    <recommendedName>
        <fullName evidence="4">SH2 domain-containing protein</fullName>
    </recommendedName>
</protein>
<sequence>MSWNNVPSKAEVLGWSPQRLADYMRRLKLSGCDKLVMKDSMSGAQFMEMTAYNLQVFPSLYVPLVTKIQSDINKGDQNKAFGQKSKAPQYPKRVLVQEEENWDSDEFDSESDNDYEGPEEDGYICALAEPQTAEQQDGEEPYEETSESPSSADTTTPPRHPRVAKRQDSHCRDPVHKPTTAERTSKPPPLCSPRVNHRPQRPFKAPASQPNLHIDRSRKPGQSGPSQTDRTKSKGDAVKAHGSSTDTIPKPRVPKPTDVSNRAGKVIPVPPMATQPAKVNSSTPGQSKGLDLSWYGGKLTRHQAEVALREVNKDGAFVVRDSSHGRAEHPYTLMLLKQGKVYNIKIRNQGDSYSLGTGLRKTQSFPGVKQMVTYHTDTPLRLIDATDQSAEAQSHCCLLHPAGL</sequence>
<feature type="domain" description="SH2" evidence="4">
    <location>
        <begin position="294"/>
        <end position="402"/>
    </location>
</feature>
<dbReference type="EMBL" id="JBCEZU010000538">
    <property type="protein sequence ID" value="KAK9517806.1"/>
    <property type="molecule type" value="Genomic_DNA"/>
</dbReference>
<feature type="compositionally biased region" description="Acidic residues" evidence="3">
    <location>
        <begin position="100"/>
        <end position="122"/>
    </location>
</feature>
<dbReference type="GO" id="GO:0005737">
    <property type="term" value="C:cytoplasm"/>
    <property type="evidence" value="ECO:0007669"/>
    <property type="project" value="UniProtKB-ARBA"/>
</dbReference>
<dbReference type="InterPro" id="IPR000980">
    <property type="entry name" value="SH2"/>
</dbReference>
<name>A0AAW1E5B0_ZOAVI</name>
<dbReference type="InterPro" id="IPR013761">
    <property type="entry name" value="SAM/pointed_sf"/>
</dbReference>
<evidence type="ECO:0000256" key="2">
    <source>
        <dbReference type="PROSITE-ProRule" id="PRU00191"/>
    </source>
</evidence>
<dbReference type="Proteomes" id="UP001488805">
    <property type="component" value="Unassembled WGS sequence"/>
</dbReference>
<proteinExistence type="predicted"/>
<dbReference type="PROSITE" id="PS50001">
    <property type="entry name" value="SH2"/>
    <property type="match status" value="1"/>
</dbReference>
<feature type="compositionally biased region" description="Basic and acidic residues" evidence="3">
    <location>
        <begin position="165"/>
        <end position="185"/>
    </location>
</feature>
<dbReference type="GO" id="GO:0007169">
    <property type="term" value="P:cell surface receptor protein tyrosine kinase signaling pathway"/>
    <property type="evidence" value="ECO:0007669"/>
    <property type="project" value="TreeGrafter"/>
</dbReference>